<comment type="caution">
    <text evidence="1">The sequence shown here is derived from an EMBL/GenBank/DDBJ whole genome shotgun (WGS) entry which is preliminary data.</text>
</comment>
<evidence type="ECO:0000313" key="2">
    <source>
        <dbReference type="Proteomes" id="UP001193501"/>
    </source>
</evidence>
<evidence type="ECO:0000313" key="1">
    <source>
        <dbReference type="EMBL" id="NBZ90141.1"/>
    </source>
</evidence>
<dbReference type="Proteomes" id="UP001193501">
    <property type="component" value="Unassembled WGS sequence"/>
</dbReference>
<reference evidence="1" key="1">
    <citation type="submission" date="2020-01" db="EMBL/GenBank/DDBJ databases">
        <authorList>
            <person name="Chen W.-M."/>
        </authorList>
    </citation>
    <scope>NUCLEOTIDE SEQUENCE</scope>
    <source>
        <strain evidence="1">CYK-10</strain>
    </source>
</reference>
<keyword evidence="2" id="KW-1185">Reference proteome</keyword>
<gene>
    <name evidence="1" type="ORF">GV832_21455</name>
</gene>
<sequence length="247" mass="28638">MSEKMTAKGNRETGGARPTIPIKFFSETIGAEMGLSQRLDRMGWGNGQRPAIMTRDEAEALLHWELFDTIYSIQGTWASCDNLPIISTEVAHFIVPHCYDQHQNFFIHGQNIESWVTETVNKNLTKRKYILSCDINRFIAFSVEDFSYDQIDFSVDVAGHDAQFIVFSSEKKFWVSFYPRSPFIIISIKGDAIDFLDTLGYPREFIVRIFNENYEKAFSLCSQSFREHFWRTYAPRVRVASDIPRIL</sequence>
<dbReference type="RefSeq" id="WP_168776911.1">
    <property type="nucleotide sequence ID" value="NZ_JAABNR010000065.1"/>
</dbReference>
<dbReference type="AlphaFoldDB" id="A0AAE5BWL7"/>
<organism evidence="1 2">
    <name type="scientific">Stagnihabitans tardus</name>
    <dbReference type="NCBI Taxonomy" id="2699202"/>
    <lineage>
        <taxon>Bacteria</taxon>
        <taxon>Pseudomonadati</taxon>
        <taxon>Pseudomonadota</taxon>
        <taxon>Alphaproteobacteria</taxon>
        <taxon>Rhodobacterales</taxon>
        <taxon>Paracoccaceae</taxon>
        <taxon>Stagnihabitans</taxon>
    </lineage>
</organism>
<dbReference type="EMBL" id="JAABNR010000065">
    <property type="protein sequence ID" value="NBZ90141.1"/>
    <property type="molecule type" value="Genomic_DNA"/>
</dbReference>
<proteinExistence type="predicted"/>
<accession>A0AAE5BWL7</accession>
<protein>
    <submittedName>
        <fullName evidence="1">Uncharacterized protein</fullName>
    </submittedName>
</protein>
<name>A0AAE5BWL7_9RHOB</name>